<feature type="compositionally biased region" description="Low complexity" evidence="1">
    <location>
        <begin position="599"/>
        <end position="621"/>
    </location>
</feature>
<keyword evidence="3" id="KW-1185">Reference proteome</keyword>
<feature type="region of interest" description="Disordered" evidence="1">
    <location>
        <begin position="545"/>
        <end position="792"/>
    </location>
</feature>
<proteinExistence type="predicted"/>
<feature type="region of interest" description="Disordered" evidence="1">
    <location>
        <begin position="1"/>
        <end position="70"/>
    </location>
</feature>
<feature type="region of interest" description="Disordered" evidence="1">
    <location>
        <begin position="172"/>
        <end position="239"/>
    </location>
</feature>
<feature type="region of interest" description="Disordered" evidence="1">
    <location>
        <begin position="344"/>
        <end position="432"/>
    </location>
</feature>
<dbReference type="Proteomes" id="UP001363622">
    <property type="component" value="Unassembled WGS sequence"/>
</dbReference>
<feature type="compositionally biased region" description="Polar residues" evidence="1">
    <location>
        <begin position="398"/>
        <end position="408"/>
    </location>
</feature>
<feature type="compositionally biased region" description="Basic and acidic residues" evidence="1">
    <location>
        <begin position="410"/>
        <end position="426"/>
    </location>
</feature>
<evidence type="ECO:0000313" key="3">
    <source>
        <dbReference type="Proteomes" id="UP001363622"/>
    </source>
</evidence>
<feature type="compositionally biased region" description="Polar residues" evidence="1">
    <location>
        <begin position="497"/>
        <end position="507"/>
    </location>
</feature>
<feature type="compositionally biased region" description="Basic and acidic residues" evidence="1">
    <location>
        <begin position="622"/>
        <end position="670"/>
    </location>
</feature>
<feature type="compositionally biased region" description="Gly residues" evidence="1">
    <location>
        <begin position="586"/>
        <end position="598"/>
    </location>
</feature>
<feature type="compositionally biased region" description="Polar residues" evidence="1">
    <location>
        <begin position="206"/>
        <end position="216"/>
    </location>
</feature>
<evidence type="ECO:0000313" key="2">
    <source>
        <dbReference type="EMBL" id="KAK7517538.1"/>
    </source>
</evidence>
<feature type="region of interest" description="Disordered" evidence="1">
    <location>
        <begin position="481"/>
        <end position="531"/>
    </location>
</feature>
<sequence>MEKIKNILQVPPPTLNPGHKQDQEILYGSPSAQRPDSPTAGTAQPQDSLYVQSSLSQSRASELVDQASVDAFGSLRIATRQIKKSRNMKHLGNKTVEPEDSCHANNTPLEATTAVSSGTGTAHASDPTTGATNAEPHAGKLSTPAQSATDAISAASVRSGVIGEAPQIKRLTDSEVPAGTAAGLNKEPSTPLKNLHREADVPQLGTVDSNQGTETWQPDAPTPGPYIPGAFPITPQPYAQDRQLGNRDAKLDPAGQTENTVGDALYDAHRAGSGAAGVSDVPGQDIGSIQTDSDNHHARDAAAAAGLVGAGVVAAASTAAHEDSGPTSKTVGKHPSNLANVLDPTVLPQPDGQKGHGAIPSTETGAGPASKTVGRHRSNIANILDPTVLPQPEKQTKHVTSGPHQSDMLNRVDPRVKSSEPKKEQTGHGQDAAVAAGVGATAAGAYTADKARRETPQNFQNADTANAPTHQPPMIATTAGRGWHGGPTGTAVAAAANSPTHSNASPKSQRHGDASHNAQPHFEPGPAIAGGGALAGAAAVYEYEKHKSHKADHDSHGASPEQLDPSTQATSISPQAFSSPDRNHHGGGATIGGAGLAGAGVLASKHSSNPSDSSGPSATSPKSDKERSKEEKKHEKGLAKEAKKREKELAKEQKKAEKEQEKILAKEEKKQHHGLLGFLHRDKHKESEGQGDQLDGTRDEVDGAGGPAPTSAEIPIVGNPTPTRISSLSGRNRLHKDPPKDFVAKAAQANGQGNGEAVHDEKHSAEYPSHGYGPGVVPPDSSHDPSGSYGYGHDYDYNRYGYGYPNEEERERALRQGGTVPNVAGNNAHTAF</sequence>
<comment type="caution">
    <text evidence="2">The sequence shown here is derived from an EMBL/GenBank/DDBJ whole genome shotgun (WGS) entry which is preliminary data.</text>
</comment>
<feature type="compositionally biased region" description="Basic residues" evidence="1">
    <location>
        <begin position="83"/>
        <end position="92"/>
    </location>
</feature>
<feature type="region of interest" description="Disordered" evidence="1">
    <location>
        <begin position="83"/>
        <end position="155"/>
    </location>
</feature>
<feature type="region of interest" description="Disordered" evidence="1">
    <location>
        <begin position="808"/>
        <end position="832"/>
    </location>
</feature>
<feature type="compositionally biased region" description="Low complexity" evidence="1">
    <location>
        <begin position="111"/>
        <end position="125"/>
    </location>
</feature>
<organism evidence="2 3">
    <name type="scientific">Phyllosticta citriasiana</name>
    <dbReference type="NCBI Taxonomy" id="595635"/>
    <lineage>
        <taxon>Eukaryota</taxon>
        <taxon>Fungi</taxon>
        <taxon>Dikarya</taxon>
        <taxon>Ascomycota</taxon>
        <taxon>Pezizomycotina</taxon>
        <taxon>Dothideomycetes</taxon>
        <taxon>Dothideomycetes incertae sedis</taxon>
        <taxon>Botryosphaeriales</taxon>
        <taxon>Phyllostictaceae</taxon>
        <taxon>Phyllosticta</taxon>
    </lineage>
</organism>
<reference evidence="2 3" key="1">
    <citation type="submission" date="2024-04" db="EMBL/GenBank/DDBJ databases">
        <title>Phyllosticta paracitricarpa is synonymous to the EU quarantine fungus P. citricarpa based on phylogenomic analyses.</title>
        <authorList>
            <consortium name="Lawrence Berkeley National Laboratory"/>
            <person name="Van Ingen-Buijs V.A."/>
            <person name="Van Westerhoven A.C."/>
            <person name="Haridas S."/>
            <person name="Skiadas P."/>
            <person name="Martin F."/>
            <person name="Groenewald J.Z."/>
            <person name="Crous P.W."/>
            <person name="Seidl M.F."/>
        </authorList>
    </citation>
    <scope>NUCLEOTIDE SEQUENCE [LARGE SCALE GENOMIC DNA]</scope>
    <source>
        <strain evidence="2 3">CBS 123371</strain>
    </source>
</reference>
<dbReference type="EMBL" id="JBBPHU010000005">
    <property type="protein sequence ID" value="KAK7517538.1"/>
    <property type="molecule type" value="Genomic_DNA"/>
</dbReference>
<feature type="compositionally biased region" description="Polar residues" evidence="1">
    <location>
        <begin position="30"/>
        <end position="60"/>
    </location>
</feature>
<evidence type="ECO:0000256" key="1">
    <source>
        <dbReference type="SAM" id="MobiDB-lite"/>
    </source>
</evidence>
<accession>A0ABR1KNP8</accession>
<gene>
    <name evidence="2" type="ORF">IWZ03DRAFT_414399</name>
</gene>
<name>A0ABR1KNP8_9PEZI</name>
<feature type="compositionally biased region" description="Polar residues" evidence="1">
    <location>
        <begin position="720"/>
        <end position="730"/>
    </location>
</feature>
<protein>
    <submittedName>
        <fullName evidence="2">Uncharacterized protein</fullName>
    </submittedName>
</protein>
<feature type="compositionally biased region" description="Polar residues" evidence="1">
    <location>
        <begin position="564"/>
        <end position="580"/>
    </location>
</feature>